<reference evidence="2" key="2">
    <citation type="submission" date="2015-01" db="EMBL/GenBank/DDBJ databases">
        <title>Evolutionary Origins and Diversification of the Mycorrhizal Mutualists.</title>
        <authorList>
            <consortium name="DOE Joint Genome Institute"/>
            <consortium name="Mycorrhizal Genomics Consortium"/>
            <person name="Kohler A."/>
            <person name="Kuo A."/>
            <person name="Nagy L.G."/>
            <person name="Floudas D."/>
            <person name="Copeland A."/>
            <person name="Barry K.W."/>
            <person name="Cichocki N."/>
            <person name="Veneault-Fourrey C."/>
            <person name="LaButti K."/>
            <person name="Lindquist E.A."/>
            <person name="Lipzen A."/>
            <person name="Lundell T."/>
            <person name="Morin E."/>
            <person name="Murat C."/>
            <person name="Riley R."/>
            <person name="Ohm R."/>
            <person name="Sun H."/>
            <person name="Tunlid A."/>
            <person name="Henrissat B."/>
            <person name="Grigoriev I.V."/>
            <person name="Hibbett D.S."/>
            <person name="Martin F."/>
        </authorList>
    </citation>
    <scope>NUCLEOTIDE SEQUENCE [LARGE SCALE GENOMIC DNA]</scope>
    <source>
        <strain evidence="2">Foug A</strain>
    </source>
</reference>
<protein>
    <submittedName>
        <fullName evidence="1">Uncharacterized protein</fullName>
    </submittedName>
</protein>
<dbReference type="AlphaFoldDB" id="A0A0C2ZRB0"/>
<sequence length="113" mass="12349">MPTSPVPHLSAAPVPAQSIGALSRLFDKSALFFPGCTGLVTSSFTQTLGESSYKRCLSRSTMLYSLVQECMKVPITASLFQRVGQLMLLCLFPLDCATVFRTGCLKVLMRYDC</sequence>
<name>A0A0C2ZRB0_9AGAM</name>
<gene>
    <name evidence="1" type="ORF">SCLCIDRAFT_314046</name>
</gene>
<proteinExistence type="predicted"/>
<dbReference type="InParanoid" id="A0A0C2ZRB0"/>
<accession>A0A0C2ZRB0</accession>
<keyword evidence="2" id="KW-1185">Reference proteome</keyword>
<dbReference type="Proteomes" id="UP000053989">
    <property type="component" value="Unassembled WGS sequence"/>
</dbReference>
<evidence type="ECO:0000313" key="1">
    <source>
        <dbReference type="EMBL" id="KIM55097.1"/>
    </source>
</evidence>
<evidence type="ECO:0000313" key="2">
    <source>
        <dbReference type="Proteomes" id="UP000053989"/>
    </source>
</evidence>
<organism evidence="1 2">
    <name type="scientific">Scleroderma citrinum Foug A</name>
    <dbReference type="NCBI Taxonomy" id="1036808"/>
    <lineage>
        <taxon>Eukaryota</taxon>
        <taxon>Fungi</taxon>
        <taxon>Dikarya</taxon>
        <taxon>Basidiomycota</taxon>
        <taxon>Agaricomycotina</taxon>
        <taxon>Agaricomycetes</taxon>
        <taxon>Agaricomycetidae</taxon>
        <taxon>Boletales</taxon>
        <taxon>Sclerodermatineae</taxon>
        <taxon>Sclerodermataceae</taxon>
        <taxon>Scleroderma</taxon>
    </lineage>
</organism>
<reference evidence="1 2" key="1">
    <citation type="submission" date="2014-04" db="EMBL/GenBank/DDBJ databases">
        <authorList>
            <consortium name="DOE Joint Genome Institute"/>
            <person name="Kuo A."/>
            <person name="Kohler A."/>
            <person name="Nagy L.G."/>
            <person name="Floudas D."/>
            <person name="Copeland A."/>
            <person name="Barry K.W."/>
            <person name="Cichocki N."/>
            <person name="Veneault-Fourrey C."/>
            <person name="LaButti K."/>
            <person name="Lindquist E.A."/>
            <person name="Lipzen A."/>
            <person name="Lundell T."/>
            <person name="Morin E."/>
            <person name="Murat C."/>
            <person name="Sun H."/>
            <person name="Tunlid A."/>
            <person name="Henrissat B."/>
            <person name="Grigoriev I.V."/>
            <person name="Hibbett D.S."/>
            <person name="Martin F."/>
            <person name="Nordberg H.P."/>
            <person name="Cantor M.N."/>
            <person name="Hua S.X."/>
        </authorList>
    </citation>
    <scope>NUCLEOTIDE SEQUENCE [LARGE SCALE GENOMIC DNA]</scope>
    <source>
        <strain evidence="1 2">Foug A</strain>
    </source>
</reference>
<dbReference type="EMBL" id="KN822141">
    <property type="protein sequence ID" value="KIM55097.1"/>
    <property type="molecule type" value="Genomic_DNA"/>
</dbReference>
<dbReference type="HOGENOM" id="CLU_2135012_0_0_1"/>